<feature type="signal peptide" evidence="8">
    <location>
        <begin position="1"/>
        <end position="21"/>
    </location>
</feature>
<feature type="region of interest" description="Disordered" evidence="9">
    <location>
        <begin position="273"/>
        <end position="303"/>
    </location>
</feature>
<dbReference type="SMART" id="SM00656">
    <property type="entry name" value="Amb_all"/>
    <property type="match status" value="1"/>
</dbReference>
<name>A0AAD8J3B9_9APIA</name>
<comment type="caution">
    <text evidence="11">The sequence shown here is derived from an EMBL/GenBank/DDBJ whole genome shotgun (WGS) entry which is preliminary data.</text>
</comment>
<dbReference type="AlphaFoldDB" id="A0AAD8J3B9"/>
<dbReference type="Gene3D" id="2.160.20.10">
    <property type="entry name" value="Single-stranded right-handed beta-helix, Pectin lyase-like"/>
    <property type="match status" value="1"/>
</dbReference>
<dbReference type="PANTHER" id="PTHR31683">
    <property type="entry name" value="PECTATE LYASE 18-RELATED"/>
    <property type="match status" value="1"/>
</dbReference>
<comment type="catalytic activity">
    <reaction evidence="1 8">
        <text>Eliminative cleavage of (1-&gt;4)-alpha-D-galacturonan to give oligosaccharides with 4-deoxy-alpha-D-galact-4-enuronosyl groups at their non-reducing ends.</text>
        <dbReference type="EC" id="4.2.2.2"/>
    </reaction>
</comment>
<dbReference type="SUPFAM" id="SSF51126">
    <property type="entry name" value="Pectin lyase-like"/>
    <property type="match status" value="1"/>
</dbReference>
<evidence type="ECO:0000256" key="6">
    <source>
        <dbReference type="ARBA" id="ARBA00022837"/>
    </source>
</evidence>
<dbReference type="GO" id="GO:0030570">
    <property type="term" value="F:pectate lyase activity"/>
    <property type="evidence" value="ECO:0007669"/>
    <property type="project" value="UniProtKB-EC"/>
</dbReference>
<dbReference type="InterPro" id="IPR002022">
    <property type="entry name" value="Pec_lyase"/>
</dbReference>
<reference evidence="11" key="2">
    <citation type="submission" date="2023-05" db="EMBL/GenBank/DDBJ databases">
        <authorList>
            <person name="Schelkunov M.I."/>
        </authorList>
    </citation>
    <scope>NUCLEOTIDE SEQUENCE</scope>
    <source>
        <strain evidence="11">Hsosn_3</strain>
        <tissue evidence="11">Leaf</tissue>
    </source>
</reference>
<dbReference type="PRINTS" id="PR00807">
    <property type="entry name" value="AMBALLERGEN"/>
</dbReference>
<evidence type="ECO:0000313" key="11">
    <source>
        <dbReference type="EMBL" id="KAK1394975.1"/>
    </source>
</evidence>
<keyword evidence="5 8" id="KW-0732">Signal</keyword>
<evidence type="ECO:0000256" key="2">
    <source>
        <dbReference type="ARBA" id="ARBA00005220"/>
    </source>
</evidence>
<keyword evidence="12" id="KW-1185">Reference proteome</keyword>
<feature type="chain" id="PRO_5041782968" description="Pectate lyase" evidence="8">
    <location>
        <begin position="22"/>
        <end position="363"/>
    </location>
</feature>
<evidence type="ECO:0000256" key="5">
    <source>
        <dbReference type="ARBA" id="ARBA00022729"/>
    </source>
</evidence>
<evidence type="ECO:0000259" key="10">
    <source>
        <dbReference type="SMART" id="SM00656"/>
    </source>
</evidence>
<keyword evidence="4 8" id="KW-0479">Metal-binding</keyword>
<comment type="pathway">
    <text evidence="2 8">Glycan metabolism; pectin degradation; 2-dehydro-3-deoxy-D-gluconate from pectin: step 2/5.</text>
</comment>
<comment type="similarity">
    <text evidence="8">Belongs to the polysaccharide lyase 1 family.</text>
</comment>
<protein>
    <recommendedName>
        <fullName evidence="3 8">Pectate lyase</fullName>
        <ecNumber evidence="3 8">4.2.2.2</ecNumber>
    </recommendedName>
</protein>
<evidence type="ECO:0000256" key="4">
    <source>
        <dbReference type="ARBA" id="ARBA00022723"/>
    </source>
</evidence>
<dbReference type="InterPro" id="IPR011050">
    <property type="entry name" value="Pectin_lyase_fold/virulence"/>
</dbReference>
<feature type="compositionally biased region" description="Gly residues" evidence="9">
    <location>
        <begin position="284"/>
        <end position="303"/>
    </location>
</feature>
<evidence type="ECO:0000256" key="7">
    <source>
        <dbReference type="ARBA" id="ARBA00023239"/>
    </source>
</evidence>
<dbReference type="GO" id="GO:0046872">
    <property type="term" value="F:metal ion binding"/>
    <property type="evidence" value="ECO:0007669"/>
    <property type="project" value="UniProtKB-KW"/>
</dbReference>
<evidence type="ECO:0000313" key="12">
    <source>
        <dbReference type="Proteomes" id="UP001237642"/>
    </source>
</evidence>
<sequence length="363" mass="39353">MDRFLFLILFLLFAPSLLISARSIRLNPDPQSGINSTAVVNDQLQRRTLSNPTGNPIFECWKCDPNWVNDRQHLADCARGFGKGAIGGKLGQIYEVIDPSDKYLINPKPGTLRYALIQSKPLWITFSGSMRIKLSGQLYVGSFKTIDGRGADVCISGKGCLLLEDVTNVIIHGVGISSCASADSAYIKMNETLVKHAGKAKGNGITIIRSHNIWVDNCTISDCAYNLIDATLFNTGLTFSNNLYLNKSELLLDRQDNNGLKQVTTVYNRFGEDLTKIPPSRNNGGSGSNTSGSGGKVSNGQNGDGGKNNNFWYGVKHNNALRVMVLGFGMTIALGGVGYGIHRMHDCGNGNSCFNCCNGNRNN</sequence>
<reference evidence="11" key="1">
    <citation type="submission" date="2023-02" db="EMBL/GenBank/DDBJ databases">
        <title>Genome of toxic invasive species Heracleum sosnowskyi carries increased number of genes despite the absence of recent whole-genome duplications.</title>
        <authorList>
            <person name="Schelkunov M."/>
            <person name="Shtratnikova V."/>
            <person name="Makarenko M."/>
            <person name="Klepikova A."/>
            <person name="Omelchenko D."/>
            <person name="Novikova G."/>
            <person name="Obukhova E."/>
            <person name="Bogdanov V."/>
            <person name="Penin A."/>
            <person name="Logacheva M."/>
        </authorList>
    </citation>
    <scope>NUCLEOTIDE SEQUENCE</scope>
    <source>
        <strain evidence="11">Hsosn_3</strain>
        <tissue evidence="11">Leaf</tissue>
    </source>
</reference>
<keyword evidence="6 8" id="KW-0106">Calcium</keyword>
<evidence type="ECO:0000256" key="8">
    <source>
        <dbReference type="RuleBase" id="RU361123"/>
    </source>
</evidence>
<dbReference type="InterPro" id="IPR018082">
    <property type="entry name" value="AmbAllergen"/>
</dbReference>
<organism evidence="11 12">
    <name type="scientific">Heracleum sosnowskyi</name>
    <dbReference type="NCBI Taxonomy" id="360622"/>
    <lineage>
        <taxon>Eukaryota</taxon>
        <taxon>Viridiplantae</taxon>
        <taxon>Streptophyta</taxon>
        <taxon>Embryophyta</taxon>
        <taxon>Tracheophyta</taxon>
        <taxon>Spermatophyta</taxon>
        <taxon>Magnoliopsida</taxon>
        <taxon>eudicotyledons</taxon>
        <taxon>Gunneridae</taxon>
        <taxon>Pentapetalae</taxon>
        <taxon>asterids</taxon>
        <taxon>campanulids</taxon>
        <taxon>Apiales</taxon>
        <taxon>Apiaceae</taxon>
        <taxon>Apioideae</taxon>
        <taxon>apioid superclade</taxon>
        <taxon>Tordylieae</taxon>
        <taxon>Tordyliinae</taxon>
        <taxon>Heracleum</taxon>
    </lineage>
</organism>
<dbReference type="InterPro" id="IPR012334">
    <property type="entry name" value="Pectin_lyas_fold"/>
</dbReference>
<evidence type="ECO:0000256" key="3">
    <source>
        <dbReference type="ARBA" id="ARBA00012272"/>
    </source>
</evidence>
<evidence type="ECO:0000256" key="1">
    <source>
        <dbReference type="ARBA" id="ARBA00000695"/>
    </source>
</evidence>
<dbReference type="InterPro" id="IPR045032">
    <property type="entry name" value="PEL"/>
</dbReference>
<gene>
    <name evidence="11" type="ORF">POM88_014031</name>
</gene>
<dbReference type="EC" id="4.2.2.2" evidence="3 8"/>
<keyword evidence="7 8" id="KW-0456">Lyase</keyword>
<dbReference type="Proteomes" id="UP001237642">
    <property type="component" value="Unassembled WGS sequence"/>
</dbReference>
<dbReference type="PANTHER" id="PTHR31683:SF11">
    <property type="entry name" value="PECTATE LYASE"/>
    <property type="match status" value="1"/>
</dbReference>
<evidence type="ECO:0000256" key="9">
    <source>
        <dbReference type="SAM" id="MobiDB-lite"/>
    </source>
</evidence>
<comment type="cofactor">
    <cofactor evidence="8">
        <name>Ca(2+)</name>
        <dbReference type="ChEBI" id="CHEBI:29108"/>
    </cofactor>
    <text evidence="8">Binds 1 Ca(2+) ion. Required for its activity.</text>
</comment>
<dbReference type="EMBL" id="JAUIZM010000003">
    <property type="protein sequence ID" value="KAK1394975.1"/>
    <property type="molecule type" value="Genomic_DNA"/>
</dbReference>
<proteinExistence type="inferred from homology"/>
<accession>A0AAD8J3B9</accession>
<feature type="domain" description="Pectate lyase" evidence="10">
    <location>
        <begin position="129"/>
        <end position="310"/>
    </location>
</feature>